<evidence type="ECO:0000313" key="9">
    <source>
        <dbReference type="EMBL" id="APE37299.1"/>
    </source>
</evidence>
<dbReference type="InterPro" id="IPR036188">
    <property type="entry name" value="FAD/NAD-bd_sf"/>
</dbReference>
<feature type="region of interest" description="Disordered" evidence="7">
    <location>
        <begin position="171"/>
        <end position="239"/>
    </location>
</feature>
<keyword evidence="10" id="KW-1185">Reference proteome</keyword>
<name>A0A1J0VZ07_9NOCA</name>
<sequence length="545" mass="56657">MTSTLIVGAGSAGCVLAARLSADPAHAVRVLEAGPVWASLADLPAELLDPAHLPVGPESPVVWRYPGNLVRGKMIGGSGAVNGSYFVRPPATDFAAWSAAARSSRWSFDAVLPTFRALEHDLDFGTAPGHGDRGPIPVLRTAHPTPFSAEFARACAAAGFGERADLNALREPTPWTRAWSPAPDTASSVDPTAAPDTDSAPIADAAAGTGSAASTSDHERRCTVRADSAVGPPPSNADRAAAEFGGRPMAACSEAGFGRVPLAMSAGRRAGPAVTHLYPALDRPNLTVIGSTMATRLLLRGNRVVGVEWVRGRARGQAYADRVVLCAGAVESAALLIRSGIGPESQLRSLGVPVVLPAPVGLWCTDHPEIGLEFPGPTPAAAGVALEYVLEVDDLELRPYTPMFTPGLRRLGVALMRPESTGELLLVSADPTVPPHIEQGYLRAAEDRARLRTGVELAAELVGLRVGQVEDPWLRTHLGTSQHLSGTCRMGPAEDERAVVDELGAVHGIDALTVADLSIVPVPLGRGPQATVVMQASAIAESMAV</sequence>
<evidence type="ECO:0000256" key="1">
    <source>
        <dbReference type="ARBA" id="ARBA00001974"/>
    </source>
</evidence>
<keyword evidence="3 6" id="KW-0285">Flavoprotein</keyword>
<dbReference type="PANTHER" id="PTHR11552:SF147">
    <property type="entry name" value="CHOLINE DEHYDROGENASE, MITOCHONDRIAL"/>
    <property type="match status" value="1"/>
</dbReference>
<feature type="compositionally biased region" description="Low complexity" evidence="7">
    <location>
        <begin position="190"/>
        <end position="215"/>
    </location>
</feature>
<dbReference type="PANTHER" id="PTHR11552">
    <property type="entry name" value="GLUCOSE-METHANOL-CHOLINE GMC OXIDOREDUCTASE"/>
    <property type="match status" value="1"/>
</dbReference>
<dbReference type="InterPro" id="IPR000172">
    <property type="entry name" value="GMC_OxRdtase_N"/>
</dbReference>
<dbReference type="GO" id="GO:0050660">
    <property type="term" value="F:flavin adenine dinucleotide binding"/>
    <property type="evidence" value="ECO:0007669"/>
    <property type="project" value="InterPro"/>
</dbReference>
<comment type="cofactor">
    <cofactor evidence="1 5">
        <name>FAD</name>
        <dbReference type="ChEBI" id="CHEBI:57692"/>
    </cofactor>
</comment>
<evidence type="ECO:0000256" key="6">
    <source>
        <dbReference type="RuleBase" id="RU003968"/>
    </source>
</evidence>
<dbReference type="Pfam" id="PF00732">
    <property type="entry name" value="GMC_oxred_N"/>
    <property type="match status" value="2"/>
</dbReference>
<feature type="domain" description="Glucose-methanol-choline oxidoreductase N-terminal" evidence="8">
    <location>
        <begin position="72"/>
        <end position="95"/>
    </location>
</feature>
<evidence type="ECO:0000259" key="8">
    <source>
        <dbReference type="PROSITE" id="PS00623"/>
    </source>
</evidence>
<keyword evidence="4 5" id="KW-0274">FAD</keyword>
<evidence type="ECO:0000256" key="7">
    <source>
        <dbReference type="SAM" id="MobiDB-lite"/>
    </source>
</evidence>
<accession>A0A1J0VZ07</accession>
<dbReference type="PROSITE" id="PS00623">
    <property type="entry name" value="GMC_OXRED_1"/>
    <property type="match status" value="1"/>
</dbReference>
<evidence type="ECO:0000256" key="2">
    <source>
        <dbReference type="ARBA" id="ARBA00010790"/>
    </source>
</evidence>
<dbReference type="Gene3D" id="3.30.410.40">
    <property type="match status" value="2"/>
</dbReference>
<dbReference type="PIRSF" id="PIRSF000137">
    <property type="entry name" value="Alcohol_oxidase"/>
    <property type="match status" value="1"/>
</dbReference>
<gene>
    <name evidence="9" type="ORF">BOX37_28975</name>
</gene>
<dbReference type="KEGG" id="nsl:BOX37_28975"/>
<evidence type="ECO:0000256" key="4">
    <source>
        <dbReference type="ARBA" id="ARBA00022827"/>
    </source>
</evidence>
<dbReference type="AlphaFoldDB" id="A0A1J0VZ07"/>
<dbReference type="InterPro" id="IPR012132">
    <property type="entry name" value="GMC_OxRdtase"/>
</dbReference>
<dbReference type="Proteomes" id="UP000183810">
    <property type="component" value="Chromosome"/>
</dbReference>
<dbReference type="RefSeq" id="WP_071930469.1">
    <property type="nucleotide sequence ID" value="NZ_CP018082.1"/>
</dbReference>
<protein>
    <recommendedName>
        <fullName evidence="8">Glucose-methanol-choline oxidoreductase N-terminal domain-containing protein</fullName>
    </recommendedName>
</protein>
<dbReference type="EMBL" id="CP018082">
    <property type="protein sequence ID" value="APE37299.1"/>
    <property type="molecule type" value="Genomic_DNA"/>
</dbReference>
<organism evidence="9 10">
    <name type="scientific">Nocardia mangyaensis</name>
    <dbReference type="NCBI Taxonomy" id="2213200"/>
    <lineage>
        <taxon>Bacteria</taxon>
        <taxon>Bacillati</taxon>
        <taxon>Actinomycetota</taxon>
        <taxon>Actinomycetes</taxon>
        <taxon>Mycobacteriales</taxon>
        <taxon>Nocardiaceae</taxon>
        <taxon>Nocardia</taxon>
    </lineage>
</organism>
<evidence type="ECO:0000256" key="3">
    <source>
        <dbReference type="ARBA" id="ARBA00022630"/>
    </source>
</evidence>
<evidence type="ECO:0000256" key="5">
    <source>
        <dbReference type="PIRSR" id="PIRSR000137-2"/>
    </source>
</evidence>
<proteinExistence type="inferred from homology"/>
<reference evidence="9" key="1">
    <citation type="submission" date="2016-11" db="EMBL/GenBank/DDBJ databases">
        <authorList>
            <person name="Jaros S."/>
            <person name="Januszkiewicz K."/>
            <person name="Wedrychowicz H."/>
        </authorList>
    </citation>
    <scope>NUCLEOTIDE SEQUENCE [LARGE SCALE GENOMIC DNA]</scope>
    <source>
        <strain evidence="9">Y48</strain>
    </source>
</reference>
<dbReference type="GO" id="GO:0016614">
    <property type="term" value="F:oxidoreductase activity, acting on CH-OH group of donors"/>
    <property type="evidence" value="ECO:0007669"/>
    <property type="project" value="InterPro"/>
</dbReference>
<comment type="similarity">
    <text evidence="2 6">Belongs to the GMC oxidoreductase family.</text>
</comment>
<dbReference type="InterPro" id="IPR007867">
    <property type="entry name" value="GMC_OxRtase_C"/>
</dbReference>
<dbReference type="SUPFAM" id="SSF51905">
    <property type="entry name" value="FAD/NAD(P)-binding domain"/>
    <property type="match status" value="1"/>
</dbReference>
<feature type="binding site" evidence="5">
    <location>
        <begin position="528"/>
        <end position="529"/>
    </location>
    <ligand>
        <name>FAD</name>
        <dbReference type="ChEBI" id="CHEBI:57692"/>
    </ligand>
</feature>
<dbReference type="Pfam" id="PF05199">
    <property type="entry name" value="GMC_oxred_C"/>
    <property type="match status" value="1"/>
</dbReference>
<evidence type="ECO:0000313" key="10">
    <source>
        <dbReference type="Proteomes" id="UP000183810"/>
    </source>
</evidence>
<dbReference type="Gene3D" id="3.50.50.60">
    <property type="entry name" value="FAD/NAD(P)-binding domain"/>
    <property type="match status" value="2"/>
</dbReference>
<dbReference type="SUPFAM" id="SSF54373">
    <property type="entry name" value="FAD-linked reductases, C-terminal domain"/>
    <property type="match status" value="1"/>
</dbReference>